<dbReference type="Proteomes" id="UP000245533">
    <property type="component" value="Unassembled WGS sequence"/>
</dbReference>
<evidence type="ECO:0000259" key="1">
    <source>
        <dbReference type="Pfam" id="PF19413"/>
    </source>
</evidence>
<dbReference type="RefSeq" id="WP_109647357.1">
    <property type="nucleotide sequence ID" value="NZ_QGGB01000008.1"/>
</dbReference>
<organism evidence="2 3">
    <name type="scientific">Rhodohalobacter mucosus</name>
    <dbReference type="NCBI Taxonomy" id="2079485"/>
    <lineage>
        <taxon>Bacteria</taxon>
        <taxon>Pseudomonadati</taxon>
        <taxon>Balneolota</taxon>
        <taxon>Balneolia</taxon>
        <taxon>Balneolales</taxon>
        <taxon>Balneolaceae</taxon>
        <taxon>Rhodohalobacter</taxon>
    </lineage>
</organism>
<dbReference type="Pfam" id="PF19413">
    <property type="entry name" value="YaiO"/>
    <property type="match status" value="1"/>
</dbReference>
<protein>
    <recommendedName>
        <fullName evidence="1">YaiO beta-barrel domain-containing protein</fullName>
    </recommendedName>
</protein>
<dbReference type="NCBIfam" id="TIGR04390">
    <property type="entry name" value="OMP_YaiO_dom"/>
    <property type="match status" value="1"/>
</dbReference>
<name>A0A316TSC0_9BACT</name>
<dbReference type="InterPro" id="IPR030887">
    <property type="entry name" value="Beta-barrel_YaiO"/>
</dbReference>
<keyword evidence="3" id="KW-1185">Reference proteome</keyword>
<evidence type="ECO:0000313" key="3">
    <source>
        <dbReference type="Proteomes" id="UP000245533"/>
    </source>
</evidence>
<reference evidence="2 3" key="1">
    <citation type="submission" date="2018-05" db="EMBL/GenBank/DDBJ databases">
        <title>Rhodohalobacter halophilus gen. nov., sp. nov., a moderately halophilic member of the family Balneolaceae.</title>
        <authorList>
            <person name="Liu Z.-W."/>
        </authorList>
    </citation>
    <scope>NUCLEOTIDE SEQUENCE [LARGE SCALE GENOMIC DNA]</scope>
    <source>
        <strain evidence="2 3">8A47</strain>
    </source>
</reference>
<dbReference type="OrthoDB" id="742239at2"/>
<evidence type="ECO:0000313" key="2">
    <source>
        <dbReference type="EMBL" id="PWN05915.1"/>
    </source>
</evidence>
<gene>
    <name evidence="2" type="ORF">DDZ15_12070</name>
</gene>
<comment type="caution">
    <text evidence="2">The sequence shown here is derived from an EMBL/GenBank/DDBJ whole genome shotgun (WGS) entry which is preliminary data.</text>
</comment>
<dbReference type="AlphaFoldDB" id="A0A316TSC0"/>
<accession>A0A316TSC0</accession>
<feature type="domain" description="YaiO beta-barrel" evidence="1">
    <location>
        <begin position="42"/>
        <end position="212"/>
    </location>
</feature>
<dbReference type="EMBL" id="QGGB01000008">
    <property type="protein sequence ID" value="PWN05915.1"/>
    <property type="molecule type" value="Genomic_DNA"/>
</dbReference>
<proteinExistence type="predicted"/>
<sequence>MDLTKGKIIWAGIFAVLISTNIQPVLAQTSSAPNQPYRGLGNMVATAFTYDRYGDDFEDWQRMYLEYRKFTEKNTYIGRLNVGNRFRLTDYQGEIDLWPIFSGKWYGNFNLGLSGGDLFPEFKGSGELYRVIPGGFEASAGVRYLKFSTDDVFIFTGSLNKYAGSWLLIARPFITPQDSGVSASLNVTARRYFGNPEKFASVIAGFGFSPDERSLIDGVPEERLLKTRYVGLIGNYLVQNRFELFGEVKASSQEFPFTDQFVSIYTFETGIRYRF</sequence>